<dbReference type="OrthoDB" id="6120442at2759"/>
<proteinExistence type="predicted"/>
<reference evidence="5" key="2">
    <citation type="submission" date="2025-04" db="UniProtKB">
        <authorList>
            <consortium name="RefSeq"/>
        </authorList>
    </citation>
    <scope>IDENTIFICATION</scope>
</reference>
<dbReference type="EnsemblMetazoa" id="BGLB025550-RD">
    <property type="protein sequence ID" value="BGLB025550-PD"/>
    <property type="gene ID" value="BGLB025550"/>
</dbReference>
<dbReference type="GeneID" id="106073279"/>
<feature type="compositionally biased region" description="Polar residues" evidence="1">
    <location>
        <begin position="142"/>
        <end position="155"/>
    </location>
</feature>
<dbReference type="Proteomes" id="UP000076420">
    <property type="component" value="Unassembled WGS sequence"/>
</dbReference>
<feature type="region of interest" description="Disordered" evidence="1">
    <location>
        <begin position="142"/>
        <end position="166"/>
    </location>
</feature>
<dbReference type="AlphaFoldDB" id="A0A2C9L043"/>
<sequence length="506" mass="55185">MSCCGGDASARSSPLFELPLLTPVAASYVLKMPYNHPSVSYTYCDRPYSKSGSCSPLSTDSLHSPVSSSYPSAACPRGGREVLTYGHLDDAQPLDLSVRTKSHEPVAKRPRLDYAIKEHIDFPSVYSYVDNNLQRASPYTLQHSGMSRSPNSVPSPTVPLESSYHVHSHRSPSPGYFAGNFKPGAYQASRLSPAVFSPSSPYTITHPSDHSVLSEGYQSKPYHEEDQSPVLHDFNTQSVVYTKVVNEKRLVADSERGGADSSAYYPKDVKTYQDGSCSWNGRPSVQLSNKNYKEESELSRLLGSSKSPDLKVRVVSEGLAPAMKPTLTESKCEQKVKPLLHSHDRCQAPAGGLTNQALTSSSVSQHSDTALPQSDVTSPVSTISSNGRPQGHGEPPLKIKSKKSLLLSRTAGLYHDLVKPECSAAQQEVKVADTPPPVGIQEGVNDSNKISFIDFCISKILMERCEEAPKKPCSVDYIRHTPDGQKKIRISLVDLIELQVEHSLKA</sequence>
<evidence type="ECO:0000313" key="4">
    <source>
        <dbReference type="Proteomes" id="UP001165740"/>
    </source>
</evidence>
<reference evidence="2" key="1">
    <citation type="submission" date="2020-05" db="UniProtKB">
        <authorList>
            <consortium name="EnsemblMetazoa"/>
        </authorList>
    </citation>
    <scope>IDENTIFICATION</scope>
    <source>
        <strain evidence="2">BB02</strain>
    </source>
</reference>
<evidence type="ECO:0000256" key="1">
    <source>
        <dbReference type="SAM" id="MobiDB-lite"/>
    </source>
</evidence>
<accession>A0A2C9L043</accession>
<dbReference type="Proteomes" id="UP001165740">
    <property type="component" value="Chromosome 12"/>
</dbReference>
<gene>
    <name evidence="2" type="primary">106073279</name>
    <name evidence="5" type="synonym">LOC106073279</name>
</gene>
<evidence type="ECO:0000313" key="3">
    <source>
        <dbReference type="Proteomes" id="UP000076420"/>
    </source>
</evidence>
<evidence type="ECO:0000313" key="5">
    <source>
        <dbReference type="RefSeq" id="XP_013089250.1"/>
    </source>
</evidence>
<feature type="region of interest" description="Disordered" evidence="1">
    <location>
        <begin position="344"/>
        <end position="398"/>
    </location>
</feature>
<evidence type="ECO:0000313" key="2">
    <source>
        <dbReference type="EnsemblMetazoa" id="BGLB025550-PD"/>
    </source>
</evidence>
<dbReference type="VEuPathDB" id="VectorBase:BGLB025550"/>
<feature type="compositionally biased region" description="Polar residues" evidence="1">
    <location>
        <begin position="353"/>
        <end position="388"/>
    </location>
</feature>
<dbReference type="KEGG" id="bgt:106073279"/>
<name>A0A2C9L043_BIOGL</name>
<keyword evidence="4" id="KW-1185">Reference proteome</keyword>
<protein>
    <submittedName>
        <fullName evidence="5">Uncharacterized protein LOC106073279 isoform X1</fullName>
    </submittedName>
</protein>
<dbReference type="RefSeq" id="XP_013089250.1">
    <property type="nucleotide sequence ID" value="XM_013233796.2"/>
</dbReference>
<organism evidence="2 3">
    <name type="scientific">Biomphalaria glabrata</name>
    <name type="common">Bloodfluke planorb</name>
    <name type="synonym">Freshwater snail</name>
    <dbReference type="NCBI Taxonomy" id="6526"/>
    <lineage>
        <taxon>Eukaryota</taxon>
        <taxon>Metazoa</taxon>
        <taxon>Spiralia</taxon>
        <taxon>Lophotrochozoa</taxon>
        <taxon>Mollusca</taxon>
        <taxon>Gastropoda</taxon>
        <taxon>Heterobranchia</taxon>
        <taxon>Euthyneura</taxon>
        <taxon>Panpulmonata</taxon>
        <taxon>Hygrophila</taxon>
        <taxon>Lymnaeoidea</taxon>
        <taxon>Planorbidae</taxon>
        <taxon>Biomphalaria</taxon>
    </lineage>
</organism>
<dbReference type="VEuPathDB" id="VectorBase:BGLAX_032668"/>